<evidence type="ECO:0000313" key="4">
    <source>
        <dbReference type="EMBL" id="REF73158.1"/>
    </source>
</evidence>
<protein>
    <submittedName>
        <fullName evidence="4">N-methylhydantoinase A</fullName>
    </submittedName>
</protein>
<gene>
    <name evidence="4" type="ORF">BDD41_1688</name>
</gene>
<evidence type="ECO:0000259" key="1">
    <source>
        <dbReference type="Pfam" id="PF01968"/>
    </source>
</evidence>
<evidence type="ECO:0000259" key="2">
    <source>
        <dbReference type="Pfam" id="PF05378"/>
    </source>
</evidence>
<dbReference type="InterPro" id="IPR045079">
    <property type="entry name" value="Oxoprolinase-like"/>
</dbReference>
<comment type="caution">
    <text evidence="4">The sequence shown here is derived from an EMBL/GenBank/DDBJ whole genome shotgun (WGS) entry which is preliminary data.</text>
</comment>
<reference evidence="4 5" key="1">
    <citation type="submission" date="2018-08" db="EMBL/GenBank/DDBJ databases">
        <title>Genomic Encyclopedia of Archaeal and Bacterial Type Strains, Phase II (KMG-II): from individual species to whole genera.</title>
        <authorList>
            <person name="Goeker M."/>
        </authorList>
    </citation>
    <scope>NUCLEOTIDE SEQUENCE [LARGE SCALE GENOMIC DNA]</scope>
    <source>
        <strain evidence="4 5">DSM 17099</strain>
    </source>
</reference>
<feature type="domain" description="Acetophenone carboxylase-like C-terminal" evidence="3">
    <location>
        <begin position="501"/>
        <end position="675"/>
    </location>
</feature>
<dbReference type="Pfam" id="PF05378">
    <property type="entry name" value="Hydant_A_N"/>
    <property type="match status" value="1"/>
</dbReference>
<feature type="domain" description="Hydantoinase/oxoprolinase N-terminal" evidence="2">
    <location>
        <begin position="4"/>
        <end position="182"/>
    </location>
</feature>
<dbReference type="Pfam" id="PF01968">
    <property type="entry name" value="Hydantoinase_A"/>
    <property type="match status" value="1"/>
</dbReference>
<dbReference type="EMBL" id="QTUJ01000001">
    <property type="protein sequence ID" value="REF73158.1"/>
    <property type="molecule type" value="Genomic_DNA"/>
</dbReference>
<dbReference type="PANTHER" id="PTHR11365:SF23">
    <property type="entry name" value="HYPOTHETICAL 5-OXOPROLINASE (EUROFUNG)-RELATED"/>
    <property type="match status" value="1"/>
</dbReference>
<dbReference type="InterPro" id="IPR049517">
    <property type="entry name" value="ACX-like_C"/>
</dbReference>
<dbReference type="Pfam" id="PF19278">
    <property type="entry name" value="Hydant_A_C"/>
    <property type="match status" value="1"/>
</dbReference>
<evidence type="ECO:0000259" key="3">
    <source>
        <dbReference type="Pfam" id="PF19278"/>
    </source>
</evidence>
<dbReference type="GO" id="GO:0005829">
    <property type="term" value="C:cytosol"/>
    <property type="evidence" value="ECO:0007669"/>
    <property type="project" value="TreeGrafter"/>
</dbReference>
<proteinExistence type="predicted"/>
<dbReference type="PANTHER" id="PTHR11365">
    <property type="entry name" value="5-OXOPROLINASE RELATED"/>
    <property type="match status" value="1"/>
</dbReference>
<dbReference type="AlphaFoldDB" id="A0A3D9XU65"/>
<dbReference type="GO" id="GO:0006749">
    <property type="term" value="P:glutathione metabolic process"/>
    <property type="evidence" value="ECO:0007669"/>
    <property type="project" value="TreeGrafter"/>
</dbReference>
<dbReference type="RefSeq" id="WP_116221296.1">
    <property type="nucleotide sequence ID" value="NZ_CP038196.1"/>
</dbReference>
<dbReference type="InterPro" id="IPR008040">
    <property type="entry name" value="Hydant_A_N"/>
</dbReference>
<organism evidence="4 5">
    <name type="scientific">Paracoccus versutus</name>
    <name type="common">Thiobacillus versutus</name>
    <dbReference type="NCBI Taxonomy" id="34007"/>
    <lineage>
        <taxon>Bacteria</taxon>
        <taxon>Pseudomonadati</taxon>
        <taxon>Pseudomonadota</taxon>
        <taxon>Alphaproteobacteria</taxon>
        <taxon>Rhodobacterales</taxon>
        <taxon>Paracoccaceae</taxon>
        <taxon>Paracoccus</taxon>
    </lineage>
</organism>
<dbReference type="InterPro" id="IPR002821">
    <property type="entry name" value="Hydantoinase_A"/>
</dbReference>
<accession>A0A3D9XU65</accession>
<name>A0A3D9XU65_PARVE</name>
<dbReference type="SUPFAM" id="SSF53067">
    <property type="entry name" value="Actin-like ATPase domain"/>
    <property type="match status" value="1"/>
</dbReference>
<dbReference type="GO" id="GO:0017168">
    <property type="term" value="F:5-oxoprolinase (ATP-hydrolyzing) activity"/>
    <property type="evidence" value="ECO:0007669"/>
    <property type="project" value="TreeGrafter"/>
</dbReference>
<evidence type="ECO:0000313" key="5">
    <source>
        <dbReference type="Proteomes" id="UP000256941"/>
    </source>
</evidence>
<feature type="domain" description="Hydantoinase A/oxoprolinase" evidence="1">
    <location>
        <begin position="203"/>
        <end position="489"/>
    </location>
</feature>
<sequence length="684" mass="72910">MTWRIGVDSGGTFTDVCLFDDTSGEVTIWKVSSTPDDPSRGITQGVAEGLEQVSASAETISFLGHGTTVATNALIQGRGVKTGLITTDGFRDLLEIGRQKRPDLYDLQADKPETLVTRDLRLGVAERVRADGSVEEALDEGAFREAVRELKAQGVKSVAVSFLYSFLNDAHERRAAKIIAEEFPDAFTAISSDIAPEFREYERLSTTVVNAYLGPVMQGYVRALKKKLTDLGLKVAPQLTQSNGGVIAFDTAAEMPVRTVLSGPSTGVVAAQAIGRMTGIDNLITFDMGGTSSDVALLSGGECRVVNEAVVHGYPLKVPMLDIHTVGAGGGSIAYVDNGGLLKVGPRSAGANPGPACYGLGNDEPTVTDANVVLQTQNPEYLLNGRMKIDRTLSVAAIQKLADRLGMEMLETANGILDIVVANMAKAIRVISVQRGHDPRDYTLVAFGGAGPVQAARLARELGMSRVLIPRTPGVLCALGLLMTDLRSDFSATSLMRLDQATPEQVQAIFDDLRARARAWFEAEGIAHPARVLNLAVDVRYAGQNYEIAVALPDGPVDAATFDTIREGFLAAHRQLYGFVAEGEPMQLVTFRAAASGLVQKADFVPQPLEGDDASAAVTGSRPVWMLEAHDFVETTLYDRALLKPGNVVRGPAIIDQMDSTSVVPPGMAATVDPYLNLILEAAK</sequence>
<dbReference type="InterPro" id="IPR043129">
    <property type="entry name" value="ATPase_NBD"/>
</dbReference>
<dbReference type="Proteomes" id="UP000256941">
    <property type="component" value="Unassembled WGS sequence"/>
</dbReference>